<feature type="compositionally biased region" description="Basic and acidic residues" evidence="2">
    <location>
        <begin position="45"/>
        <end position="56"/>
    </location>
</feature>
<dbReference type="KEGG" id="edi:EDI_275780"/>
<dbReference type="CDD" id="cd12394">
    <property type="entry name" value="RRM1_RBM34"/>
    <property type="match status" value="1"/>
</dbReference>
<feature type="compositionally biased region" description="Acidic residues" evidence="2">
    <location>
        <begin position="57"/>
        <end position="120"/>
    </location>
</feature>
<dbReference type="GO" id="GO:0003723">
    <property type="term" value="F:RNA binding"/>
    <property type="evidence" value="ECO:0007669"/>
    <property type="project" value="UniProtKB-UniRule"/>
</dbReference>
<dbReference type="InterPro" id="IPR000504">
    <property type="entry name" value="RRM_dom"/>
</dbReference>
<keyword evidence="5" id="KW-1185">Reference proteome</keyword>
<dbReference type="SUPFAM" id="SSF54928">
    <property type="entry name" value="RNA-binding domain, RBD"/>
    <property type="match status" value="2"/>
</dbReference>
<feature type="domain" description="RRM" evidence="3">
    <location>
        <begin position="290"/>
        <end position="367"/>
    </location>
</feature>
<dbReference type="PANTHER" id="PTHR15241">
    <property type="entry name" value="TRANSFORMER-2-RELATED"/>
    <property type="match status" value="1"/>
</dbReference>
<dbReference type="SMART" id="SM00360">
    <property type="entry name" value="RRM"/>
    <property type="match status" value="2"/>
</dbReference>
<feature type="compositionally biased region" description="Basic and acidic residues" evidence="2">
    <location>
        <begin position="398"/>
        <end position="413"/>
    </location>
</feature>
<keyword evidence="1" id="KW-0694">RNA-binding</keyword>
<dbReference type="Gene3D" id="3.30.70.330">
    <property type="match status" value="2"/>
</dbReference>
<evidence type="ECO:0000313" key="4">
    <source>
        <dbReference type="EMBL" id="EDR29480.1"/>
    </source>
</evidence>
<dbReference type="RefSeq" id="XP_001734363.1">
    <property type="nucleotide sequence ID" value="XM_001734311.1"/>
</dbReference>
<dbReference type="InterPro" id="IPR012677">
    <property type="entry name" value="Nucleotide-bd_a/b_plait_sf"/>
</dbReference>
<dbReference type="GeneID" id="5879266"/>
<dbReference type="PANTHER" id="PTHR15241:SF386">
    <property type="entry name" value="RNA-BINDING REGION RNP-1 DOMAIN-CONTAINING PROTEIN-RELATED"/>
    <property type="match status" value="1"/>
</dbReference>
<dbReference type="AlphaFoldDB" id="B0E7L0"/>
<dbReference type="PROSITE" id="PS50102">
    <property type="entry name" value="RRM"/>
    <property type="match status" value="2"/>
</dbReference>
<evidence type="ECO:0000259" key="3">
    <source>
        <dbReference type="PROSITE" id="PS50102"/>
    </source>
</evidence>
<gene>
    <name evidence="4" type="ORF">EDI_275780</name>
</gene>
<accession>B0E7L0</accession>
<dbReference type="eggNOG" id="KOG0118">
    <property type="taxonomic scope" value="Eukaryota"/>
</dbReference>
<dbReference type="EMBL" id="DS548043">
    <property type="protein sequence ID" value="EDR29480.1"/>
    <property type="molecule type" value="Genomic_DNA"/>
</dbReference>
<evidence type="ECO:0000313" key="5">
    <source>
        <dbReference type="Proteomes" id="UP000008076"/>
    </source>
</evidence>
<feature type="compositionally biased region" description="Polar residues" evidence="2">
    <location>
        <begin position="1"/>
        <end position="15"/>
    </location>
</feature>
<dbReference type="FunFam" id="3.30.70.330:FF:001191">
    <property type="entry name" value="RNA recognition motif domain containing protein"/>
    <property type="match status" value="1"/>
</dbReference>
<feature type="region of interest" description="Disordered" evidence="2">
    <location>
        <begin position="398"/>
        <end position="422"/>
    </location>
</feature>
<proteinExistence type="predicted"/>
<feature type="region of interest" description="Disordered" evidence="2">
    <location>
        <begin position="1"/>
        <end position="172"/>
    </location>
</feature>
<reference evidence="5" key="1">
    <citation type="submission" date="2007-12" db="EMBL/GenBank/DDBJ databases">
        <title>Annotation of Entamoeba dispar SAW760.</title>
        <authorList>
            <person name="Lorenzi H."/>
            <person name="Inman J."/>
            <person name="Schobel S."/>
            <person name="Amedeo P."/>
            <person name="Caler E."/>
        </authorList>
    </citation>
    <scope>NUCLEOTIDE SEQUENCE [LARGE SCALE GENOMIC DNA]</scope>
    <source>
        <strain evidence="5">ATCC PRA-260 / SAW760</strain>
    </source>
</reference>
<dbReference type="InterPro" id="IPR035979">
    <property type="entry name" value="RBD_domain_sf"/>
</dbReference>
<sequence>MSLWDNTAFSSVVKETNNKQESVNDKEDETKRKEVQMEEESEEESMNKEEVSTKEEISEDDISNEGDEESSKDDISNEDNDMSNEDNDISNEDNDISSEGDDISNEDNDISSEDDEEGEEQDSKLKEGGDDSEEDVDAKEIVLGGVPQKESDKEESSEEDEKPKYKSKKERKELSLITHTKEADRTVFIANINIKVKPAQMKKFLKQFGKLESYRFRGGAFIQDEKSKKVHFLKKEYDTKVRKTQNCYAVYSTPEEAEKAAKEINGKEFLGYHLRADWEVNKGMKRNIRKTIFVGNLPFKMEEEQLRHFFSKVGEIESVKIVRESKSGMGRGIGFVTFTNKEDVQKGLNMVGEKIKGRQIRVEPCYKNYDKIKQKKAERIAKALEMKKERKRVYKERVKANMGKLEKQKQEKKPTKKVHSKQ</sequence>
<protein>
    <submittedName>
        <fullName evidence="4">Nucleolar protein, putative</fullName>
    </submittedName>
</protein>
<dbReference type="InterPro" id="IPR034221">
    <property type="entry name" value="RBM34_RRM2"/>
</dbReference>
<dbReference type="OMA" id="KCTDEQM"/>
<evidence type="ECO:0000256" key="1">
    <source>
        <dbReference type="PROSITE-ProRule" id="PRU00176"/>
    </source>
</evidence>
<name>B0E7L0_ENTDS</name>
<dbReference type="Pfam" id="PF00076">
    <property type="entry name" value="RRM_1"/>
    <property type="match status" value="1"/>
</dbReference>
<dbReference type="Proteomes" id="UP000008076">
    <property type="component" value="Unassembled WGS sequence"/>
</dbReference>
<dbReference type="VEuPathDB" id="AmoebaDB:EDI_275780"/>
<feature type="compositionally biased region" description="Basic and acidic residues" evidence="2">
    <location>
        <begin position="16"/>
        <end position="36"/>
    </location>
</feature>
<dbReference type="OrthoDB" id="30395at2759"/>
<dbReference type="CDD" id="cd12395">
    <property type="entry name" value="RRM2_RBM34"/>
    <property type="match status" value="1"/>
</dbReference>
<organism evidence="5">
    <name type="scientific">Entamoeba dispar (strain ATCC PRA-260 / SAW760)</name>
    <dbReference type="NCBI Taxonomy" id="370354"/>
    <lineage>
        <taxon>Eukaryota</taxon>
        <taxon>Amoebozoa</taxon>
        <taxon>Evosea</taxon>
        <taxon>Archamoebae</taxon>
        <taxon>Mastigamoebida</taxon>
        <taxon>Entamoebidae</taxon>
        <taxon>Entamoeba</taxon>
    </lineage>
</organism>
<evidence type="ECO:0000256" key="2">
    <source>
        <dbReference type="SAM" id="MobiDB-lite"/>
    </source>
</evidence>
<feature type="domain" description="RRM" evidence="3">
    <location>
        <begin position="185"/>
        <end position="281"/>
    </location>
</feature>